<dbReference type="EC" id="1.2.1.79" evidence="2"/>
<evidence type="ECO:0000313" key="9">
    <source>
        <dbReference type="Proteomes" id="UP001300745"/>
    </source>
</evidence>
<feature type="active site" evidence="5">
    <location>
        <position position="245"/>
    </location>
</feature>
<keyword evidence="9" id="KW-1185">Reference proteome</keyword>
<dbReference type="Pfam" id="PF00171">
    <property type="entry name" value="Aldedh"/>
    <property type="match status" value="1"/>
</dbReference>
<dbReference type="InterPro" id="IPR016162">
    <property type="entry name" value="Ald_DH_N"/>
</dbReference>
<dbReference type="InterPro" id="IPR015590">
    <property type="entry name" value="Aldehyde_DH_dom"/>
</dbReference>
<comment type="similarity">
    <text evidence="6">Belongs to the aldehyde dehydrogenase family.</text>
</comment>
<feature type="domain" description="Aldehyde dehydrogenase" evidence="7">
    <location>
        <begin position="20"/>
        <end position="473"/>
    </location>
</feature>
<evidence type="ECO:0000313" key="8">
    <source>
        <dbReference type="EMBL" id="MCX2940743.1"/>
    </source>
</evidence>
<sequence>MGFDAHMTIGGKPVTAADWVDVPNPAHVSRTVGRFPAGTAQHADMAVEAASAAFPDWRATPVAERAALLTKAGALLAEAPSEWISLLTAENGKLLSESAIDFGVGGQNICTYGSHPEWAAGRQINDEHGRLVVRRQPLGVCVGIVPWNFPLIVASLKIAPALLAGNTMIVKVPEFGPLATLQGLGEMAALLPPGVLNIVSGFGPEVGRALVTHPKVRKVAFTGSTETGRQVMADAAGHLARLSLELGGNDAAVLLDDVDLSEGAVERLVTGAFMHTGQICIDIKRIYVHDSRYDELVEKLRSAVDQIVVGDGTRPDVTMGPINNSRQYDKVTKLLAETKAAANVVQLGSYADGTDVEDGYFMLPHLVLDPSDDMTVVATEQMSPIVPIMKFSSDDEAVARANGTEFGLASSVWSADEDRAFALADRMEAGMTFVNAHSIFALHPNGPVGGAKQSGCGYEMSAEALDSYTQLHSITNAHI</sequence>
<comment type="caution">
    <text evidence="8">The sequence shown here is derived from an EMBL/GenBank/DDBJ whole genome shotgun (WGS) entry which is preliminary data.</text>
</comment>
<dbReference type="Proteomes" id="UP001300745">
    <property type="component" value="Unassembled WGS sequence"/>
</dbReference>
<evidence type="ECO:0000256" key="2">
    <source>
        <dbReference type="ARBA" id="ARBA00039122"/>
    </source>
</evidence>
<dbReference type="PROSITE" id="PS00687">
    <property type="entry name" value="ALDEHYDE_DEHYDR_GLU"/>
    <property type="match status" value="1"/>
</dbReference>
<evidence type="ECO:0000256" key="6">
    <source>
        <dbReference type="RuleBase" id="RU003345"/>
    </source>
</evidence>
<proteinExistence type="inferred from homology"/>
<dbReference type="SUPFAM" id="SSF53720">
    <property type="entry name" value="ALDH-like"/>
    <property type="match status" value="1"/>
</dbReference>
<keyword evidence="1 6" id="KW-0560">Oxidoreductase</keyword>
<accession>A0ABT3SMJ2</accession>
<evidence type="ECO:0000259" key="7">
    <source>
        <dbReference type="Pfam" id="PF00171"/>
    </source>
</evidence>
<dbReference type="InterPro" id="IPR029510">
    <property type="entry name" value="Ald_DH_CS_GLU"/>
</dbReference>
<protein>
    <recommendedName>
        <fullName evidence="3">Putative succinate-semialdehyde dehydrogenase [NADP(+)] 2</fullName>
        <ecNumber evidence="2">1.2.1.79</ecNumber>
    </recommendedName>
</protein>
<evidence type="ECO:0000256" key="5">
    <source>
        <dbReference type="PROSITE-ProRule" id="PRU10007"/>
    </source>
</evidence>
<dbReference type="RefSeq" id="WP_266000602.1">
    <property type="nucleotide sequence ID" value="NZ_JAPJDN010000046.1"/>
</dbReference>
<evidence type="ECO:0000256" key="4">
    <source>
        <dbReference type="ARBA" id="ARBA00048559"/>
    </source>
</evidence>
<dbReference type="InterPro" id="IPR016161">
    <property type="entry name" value="Ald_DH/histidinol_DH"/>
</dbReference>
<dbReference type="EMBL" id="JAPJDO010000046">
    <property type="protein sequence ID" value="MCX2940743.1"/>
    <property type="molecule type" value="Genomic_DNA"/>
</dbReference>
<dbReference type="InterPro" id="IPR016163">
    <property type="entry name" value="Ald_DH_C"/>
</dbReference>
<gene>
    <name evidence="8" type="ORF">ORI27_29045</name>
</gene>
<dbReference type="PANTHER" id="PTHR11699">
    <property type="entry name" value="ALDEHYDE DEHYDROGENASE-RELATED"/>
    <property type="match status" value="1"/>
</dbReference>
<comment type="catalytic activity">
    <reaction evidence="4">
        <text>succinate semialdehyde + NADP(+) + H2O = succinate + NADPH + 2 H(+)</text>
        <dbReference type="Rhea" id="RHEA:13213"/>
        <dbReference type="ChEBI" id="CHEBI:15377"/>
        <dbReference type="ChEBI" id="CHEBI:15378"/>
        <dbReference type="ChEBI" id="CHEBI:30031"/>
        <dbReference type="ChEBI" id="CHEBI:57706"/>
        <dbReference type="ChEBI" id="CHEBI:57783"/>
        <dbReference type="ChEBI" id="CHEBI:58349"/>
        <dbReference type="EC" id="1.2.1.79"/>
    </reaction>
</comment>
<organism evidence="8 9">
    <name type="scientific">Mycobacterium pinniadriaticum</name>
    <dbReference type="NCBI Taxonomy" id="2994102"/>
    <lineage>
        <taxon>Bacteria</taxon>
        <taxon>Bacillati</taxon>
        <taxon>Actinomycetota</taxon>
        <taxon>Actinomycetes</taxon>
        <taxon>Mycobacteriales</taxon>
        <taxon>Mycobacteriaceae</taxon>
        <taxon>Mycobacterium</taxon>
    </lineage>
</organism>
<dbReference type="Gene3D" id="3.40.605.10">
    <property type="entry name" value="Aldehyde Dehydrogenase, Chain A, domain 1"/>
    <property type="match status" value="1"/>
</dbReference>
<name>A0ABT3SMJ2_9MYCO</name>
<evidence type="ECO:0000256" key="1">
    <source>
        <dbReference type="ARBA" id="ARBA00023002"/>
    </source>
</evidence>
<dbReference type="Gene3D" id="3.40.309.10">
    <property type="entry name" value="Aldehyde Dehydrogenase, Chain A, domain 2"/>
    <property type="match status" value="1"/>
</dbReference>
<reference evidence="8 9" key="1">
    <citation type="submission" date="2022-11" db="EMBL/GenBank/DDBJ databases">
        <title>Mycobacterium sp. nov.</title>
        <authorList>
            <person name="Papic B."/>
            <person name="Spicic S."/>
            <person name="Duvnjak S."/>
        </authorList>
    </citation>
    <scope>NUCLEOTIDE SEQUENCE [LARGE SCALE GENOMIC DNA]</scope>
    <source>
        <strain evidence="8 9">CVI_P4</strain>
    </source>
</reference>
<evidence type="ECO:0000256" key="3">
    <source>
        <dbReference type="ARBA" id="ARBA00039663"/>
    </source>
</evidence>